<dbReference type="EC" id="2.7.7.6" evidence="2"/>
<evidence type="ECO:0000256" key="8">
    <source>
        <dbReference type="ARBA" id="ARBA00022729"/>
    </source>
</evidence>
<dbReference type="Gene3D" id="1.10.132.30">
    <property type="match status" value="1"/>
</dbReference>
<dbReference type="PROSITE" id="PS51110">
    <property type="entry name" value="SAP_A"/>
    <property type="match status" value="1"/>
</dbReference>
<dbReference type="Gene3D" id="2.40.40.20">
    <property type="match status" value="1"/>
</dbReference>
<keyword evidence="11" id="KW-0804">Transcription</keyword>
<organism evidence="15 16">
    <name type="scientific">Escallonia herrerae</name>
    <dbReference type="NCBI Taxonomy" id="1293975"/>
    <lineage>
        <taxon>Eukaryota</taxon>
        <taxon>Viridiplantae</taxon>
        <taxon>Streptophyta</taxon>
        <taxon>Embryophyta</taxon>
        <taxon>Tracheophyta</taxon>
        <taxon>Spermatophyta</taxon>
        <taxon>Magnoliopsida</taxon>
        <taxon>eudicotyledons</taxon>
        <taxon>Gunneridae</taxon>
        <taxon>Pentapetalae</taxon>
        <taxon>asterids</taxon>
        <taxon>campanulids</taxon>
        <taxon>Escalloniales</taxon>
        <taxon>Escalloniaceae</taxon>
        <taxon>Escallonia</taxon>
    </lineage>
</organism>
<dbReference type="InterPro" id="IPR000722">
    <property type="entry name" value="RNA_pol_asu"/>
</dbReference>
<keyword evidence="16" id="KW-1185">Reference proteome</keyword>
<evidence type="ECO:0000256" key="11">
    <source>
        <dbReference type="ARBA" id="ARBA00023163"/>
    </source>
</evidence>
<dbReference type="GO" id="GO:0005576">
    <property type="term" value="C:extracellular region"/>
    <property type="evidence" value="ECO:0007669"/>
    <property type="project" value="UniProtKB-SubCell"/>
</dbReference>
<dbReference type="AlphaFoldDB" id="A0AA88WJX1"/>
<dbReference type="InterPro" id="IPR044893">
    <property type="entry name" value="RNA_pol_Rpb1_clamp_domain"/>
</dbReference>
<dbReference type="Gene3D" id="6.20.50.80">
    <property type="match status" value="1"/>
</dbReference>
<evidence type="ECO:0000313" key="16">
    <source>
        <dbReference type="Proteomes" id="UP001188597"/>
    </source>
</evidence>
<dbReference type="PANTHER" id="PTHR19376:SF36">
    <property type="entry name" value="DNA-DIRECTED RNA POLYMERASE IV SUBUNIT 1"/>
    <property type="match status" value="1"/>
</dbReference>
<dbReference type="InterPro" id="IPR042102">
    <property type="entry name" value="RNA_pol_Rpb1_3_sf"/>
</dbReference>
<dbReference type="GO" id="GO:0003899">
    <property type="term" value="F:DNA-directed RNA polymerase activity"/>
    <property type="evidence" value="ECO:0007669"/>
    <property type="project" value="UniProtKB-EC"/>
</dbReference>
<dbReference type="InterPro" id="IPR038120">
    <property type="entry name" value="Rpb1_funnel_sf"/>
</dbReference>
<evidence type="ECO:0000259" key="14">
    <source>
        <dbReference type="PROSITE" id="PS51110"/>
    </source>
</evidence>
<evidence type="ECO:0000256" key="9">
    <source>
        <dbReference type="ARBA" id="ARBA00022833"/>
    </source>
</evidence>
<keyword evidence="4" id="KW-0964">Secreted</keyword>
<dbReference type="EMBL" id="JAVXUP010000454">
    <property type="protein sequence ID" value="KAK3027574.1"/>
    <property type="molecule type" value="Genomic_DNA"/>
</dbReference>
<keyword evidence="9" id="KW-0862">Zinc</keyword>
<dbReference type="CDD" id="cd10506">
    <property type="entry name" value="RNAP_IV_RPD1_N"/>
    <property type="match status" value="1"/>
</dbReference>
<evidence type="ECO:0000256" key="1">
    <source>
        <dbReference type="ARBA" id="ARBA00004613"/>
    </source>
</evidence>
<dbReference type="PANTHER" id="PTHR19376">
    <property type="entry name" value="DNA-DIRECTED RNA POLYMERASE"/>
    <property type="match status" value="1"/>
</dbReference>
<evidence type="ECO:0000256" key="2">
    <source>
        <dbReference type="ARBA" id="ARBA00012418"/>
    </source>
</evidence>
<gene>
    <name evidence="15" type="ORF">RJ639_042343</name>
</gene>
<dbReference type="InterPro" id="IPR007083">
    <property type="entry name" value="RNA_pol_Rpb1_4"/>
</dbReference>
<keyword evidence="5" id="KW-0808">Transferase</keyword>
<keyword evidence="7" id="KW-0479">Metal-binding</keyword>
<keyword evidence="6" id="KW-0548">Nucleotidyltransferase</keyword>
<comment type="catalytic activity">
    <reaction evidence="13">
        <text>RNA(n) + a ribonucleoside 5'-triphosphate = RNA(n+1) + diphosphate</text>
        <dbReference type="Rhea" id="RHEA:21248"/>
        <dbReference type="Rhea" id="RHEA-COMP:14527"/>
        <dbReference type="Rhea" id="RHEA-COMP:17342"/>
        <dbReference type="ChEBI" id="CHEBI:33019"/>
        <dbReference type="ChEBI" id="CHEBI:61557"/>
        <dbReference type="ChEBI" id="CHEBI:140395"/>
        <dbReference type="EC" id="2.7.7.6"/>
    </reaction>
</comment>
<dbReference type="Pfam" id="PF00623">
    <property type="entry name" value="RNA_pol_Rpb1_2"/>
    <property type="match status" value="1"/>
</dbReference>
<evidence type="ECO:0000256" key="12">
    <source>
        <dbReference type="ARBA" id="ARBA00023180"/>
    </source>
</evidence>
<dbReference type="SMART" id="SM00663">
    <property type="entry name" value="RPOLA_N"/>
    <property type="match status" value="1"/>
</dbReference>
<comment type="subcellular location">
    <subcellularLocation>
        <location evidence="1">Secreted</location>
    </subcellularLocation>
</comment>
<dbReference type="Gene3D" id="3.30.1490.180">
    <property type="entry name" value="RNA polymerase ii"/>
    <property type="match status" value="1"/>
</dbReference>
<dbReference type="FunFam" id="1.10.274.100:FF:000010">
    <property type="entry name" value="DNA-directed RNA polymerase subunit"/>
    <property type="match status" value="1"/>
</dbReference>
<evidence type="ECO:0000256" key="13">
    <source>
        <dbReference type="ARBA" id="ARBA00048552"/>
    </source>
</evidence>
<keyword evidence="3" id="KW-0240">DNA-directed RNA polymerase</keyword>
<evidence type="ECO:0000256" key="6">
    <source>
        <dbReference type="ARBA" id="ARBA00022695"/>
    </source>
</evidence>
<evidence type="ECO:0000313" key="15">
    <source>
        <dbReference type="EMBL" id="KAK3027574.1"/>
    </source>
</evidence>
<dbReference type="Gene3D" id="4.10.860.120">
    <property type="entry name" value="RNA polymerase II, clamp domain"/>
    <property type="match status" value="1"/>
</dbReference>
<dbReference type="InterPro" id="IPR045867">
    <property type="entry name" value="DNA-dir_RpoC_beta_prime"/>
</dbReference>
<dbReference type="Proteomes" id="UP001188597">
    <property type="component" value="Unassembled WGS sequence"/>
</dbReference>
<evidence type="ECO:0000256" key="3">
    <source>
        <dbReference type="ARBA" id="ARBA00022478"/>
    </source>
</evidence>
<dbReference type="Pfam" id="PF05000">
    <property type="entry name" value="RNA_pol_Rpb1_4"/>
    <property type="match status" value="1"/>
</dbReference>
<proteinExistence type="predicted"/>
<protein>
    <recommendedName>
        <fullName evidence="2">DNA-directed RNA polymerase</fullName>
        <ecNumber evidence="2">2.7.7.6</ecNumber>
    </recommendedName>
</protein>
<dbReference type="InterPro" id="IPR003119">
    <property type="entry name" value="SAP_A"/>
</dbReference>
<dbReference type="GO" id="GO:0003677">
    <property type="term" value="F:DNA binding"/>
    <property type="evidence" value="ECO:0007669"/>
    <property type="project" value="InterPro"/>
</dbReference>
<dbReference type="SUPFAM" id="SSF64484">
    <property type="entry name" value="beta and beta-prime subunits of DNA dependent RNA-polymerase"/>
    <property type="match status" value="1"/>
</dbReference>
<comment type="caution">
    <text evidence="15">The sequence shown here is derived from an EMBL/GenBank/DDBJ whole genome shotgun (WGS) entry which is preliminary data.</text>
</comment>
<name>A0AA88WJX1_9ASTE</name>
<feature type="domain" description="Saposin A-type" evidence="14">
    <location>
        <begin position="576"/>
        <end position="616"/>
    </location>
</feature>
<dbReference type="GO" id="GO:0006351">
    <property type="term" value="P:DNA-templated transcription"/>
    <property type="evidence" value="ECO:0007669"/>
    <property type="project" value="InterPro"/>
</dbReference>
<evidence type="ECO:0000256" key="4">
    <source>
        <dbReference type="ARBA" id="ARBA00022525"/>
    </source>
</evidence>
<evidence type="ECO:0000256" key="7">
    <source>
        <dbReference type="ARBA" id="ARBA00022723"/>
    </source>
</evidence>
<dbReference type="InterPro" id="IPR006592">
    <property type="entry name" value="RNA_pol_N"/>
</dbReference>
<sequence length="1105" mass="123361">MESKLHAEQEVPSGILTRIRFNILTEEDAEKASVKEIRSGNEVTDPALGIPNPSSQCSTCGAKDGRNCEGHFGLIKFPFTILHPYFLPEVAEILNKICPGCKSIWRDKVKNLKFVREIVEVVIGDHSPEGSSKEIYPPMKFRVSAKDVFGKTAIIAEVNEKLYKKGGGLAPDYWDFIPNDPQQGENYLKPNKRVISHAQVLYFHLLACTHVVLGYDILLEGRLLDEESRQFTSHSSPVQTVYNMLKDVDPRFLEGFLSRKNSIFLNCFPVTPNCHRVTEFGHNVMFVRREKPSTTDTASNFTPKASGLKYIKEIILGKRTDHIFRMVVVGDPNIKLDEIGIPCHIAEAMQISEQLNSWNLRKLMNSCYLRILEKGQTLVRRKGTLVRHGITDKLQIGDTVYRPLNDGDVVLINRPPAIHPHSLLALSVKILPINSVLSVNPLICSPLRGDFDGDCLHGYVPQSVDCRVELRELAALNKQLINGQSGRNLLSLSHDSLTAAHLLLEDGVLLNKYQMQQLQMFCPRQLQIPSIIKAQSPDDYFNATSSNSCLWTGKQLFSLLLPPDFDYSFPSNGVHISKGELVSSSGGSSWLRDIEENLFCSLVKHCQEDVLDFLYAAQEVFCEWLSMRGLSVSLSDLYLSPDSNSHQNMTDEVSCGLQEAKRVSHIKLLMVDCNRDFLIESSQETEIVKSFGAESMCYEQQTSAALSRASVSAFKQIFWDIQNLAYQYSSKENSFLSMLKAGSKGNLLKLVQHSMCLGLQHSLVPLSFRFPHQLSCAAWNNQKCISALHRAHDIVENAESYIPFAVVENSFLTGLNPLEFFVHSVTTRDNSFGGHADISGTLNRKLMFFMRDLYVGYDGTVRNAYGNQLVQFSYNVEDMSSPSNSPNSSLDDSAYKCEIGGKPVGSLAASAISEAAYCALDQPFSALESSPLLNLKKVLECGVKKSSGDKTASLFLSKKLGRWIHGFEYGALEVKRHLERVLFSEIVSTVMVFFSPETRSRTRGPWICHFHISKEIAERKRLKVQAIIHALCIKCNCDLAKSRINFPKLQITSNDCTEMQNEKGASICIAVSVCGSPKSSSVGLNMIRDMVIPFLLGTVIKGQLS</sequence>
<evidence type="ECO:0000256" key="5">
    <source>
        <dbReference type="ARBA" id="ARBA00022679"/>
    </source>
</evidence>
<dbReference type="InterPro" id="IPR007066">
    <property type="entry name" value="RNA_pol_Rpb1_3"/>
</dbReference>
<dbReference type="GO" id="GO:0046872">
    <property type="term" value="F:metal ion binding"/>
    <property type="evidence" value="ECO:0007669"/>
    <property type="project" value="UniProtKB-KW"/>
</dbReference>
<reference evidence="15" key="1">
    <citation type="submission" date="2022-12" db="EMBL/GenBank/DDBJ databases">
        <title>Draft genome assemblies for two species of Escallonia (Escalloniales).</title>
        <authorList>
            <person name="Chanderbali A."/>
            <person name="Dervinis C."/>
            <person name="Anghel I."/>
            <person name="Soltis D."/>
            <person name="Soltis P."/>
            <person name="Zapata F."/>
        </authorList>
    </citation>
    <scope>NUCLEOTIDE SEQUENCE</scope>
    <source>
        <strain evidence="15">UCBG64.0493</strain>
        <tissue evidence="15">Leaf</tissue>
    </source>
</reference>
<keyword evidence="8" id="KW-0732">Signal</keyword>
<accession>A0AA88WJX1</accession>
<dbReference type="InterPro" id="IPR040403">
    <property type="entry name" value="NRPD1_N"/>
</dbReference>
<dbReference type="GO" id="GO:0000428">
    <property type="term" value="C:DNA-directed RNA polymerase complex"/>
    <property type="evidence" value="ECO:0007669"/>
    <property type="project" value="UniProtKB-KW"/>
</dbReference>
<evidence type="ECO:0000256" key="10">
    <source>
        <dbReference type="ARBA" id="ARBA00023157"/>
    </source>
</evidence>
<dbReference type="Pfam" id="PF04983">
    <property type="entry name" value="RNA_pol_Rpb1_3"/>
    <property type="match status" value="1"/>
</dbReference>
<dbReference type="Gene3D" id="1.10.274.100">
    <property type="entry name" value="RNA polymerase Rpb1, domain 3"/>
    <property type="match status" value="1"/>
</dbReference>
<keyword evidence="12" id="KW-0325">Glycoprotein</keyword>
<keyword evidence="10" id="KW-1015">Disulfide bond</keyword>